<evidence type="ECO:0000313" key="6">
    <source>
        <dbReference type="EMBL" id="KIK21122.1"/>
    </source>
</evidence>
<evidence type="ECO:0000313" key="7">
    <source>
        <dbReference type="Proteomes" id="UP000054018"/>
    </source>
</evidence>
<evidence type="ECO:0000256" key="3">
    <source>
        <dbReference type="ARBA" id="ARBA00023242"/>
    </source>
</evidence>
<feature type="compositionally biased region" description="Low complexity" evidence="4">
    <location>
        <begin position="478"/>
        <end position="493"/>
    </location>
</feature>
<keyword evidence="2" id="KW-0813">Transport</keyword>
<reference evidence="7" key="2">
    <citation type="submission" date="2015-01" db="EMBL/GenBank/DDBJ databases">
        <title>Evolutionary Origins and Diversification of the Mycorrhizal Mutualists.</title>
        <authorList>
            <consortium name="DOE Joint Genome Institute"/>
            <consortium name="Mycorrhizal Genomics Consortium"/>
            <person name="Kohler A."/>
            <person name="Kuo A."/>
            <person name="Nagy L.G."/>
            <person name="Floudas D."/>
            <person name="Copeland A."/>
            <person name="Barry K.W."/>
            <person name="Cichocki N."/>
            <person name="Veneault-Fourrey C."/>
            <person name="LaButti K."/>
            <person name="Lindquist E.A."/>
            <person name="Lipzen A."/>
            <person name="Lundell T."/>
            <person name="Morin E."/>
            <person name="Murat C."/>
            <person name="Riley R."/>
            <person name="Ohm R."/>
            <person name="Sun H."/>
            <person name="Tunlid A."/>
            <person name="Henrissat B."/>
            <person name="Grigoriev I.V."/>
            <person name="Hibbett D.S."/>
            <person name="Martin F."/>
        </authorList>
    </citation>
    <scope>NUCLEOTIDE SEQUENCE [LARGE SCALE GENOMIC DNA]</scope>
    <source>
        <strain evidence="7">441</strain>
    </source>
</reference>
<dbReference type="GO" id="GO:0005634">
    <property type="term" value="C:nucleus"/>
    <property type="evidence" value="ECO:0007669"/>
    <property type="project" value="UniProtKB-SubCell"/>
</dbReference>
<evidence type="ECO:0000256" key="1">
    <source>
        <dbReference type="ARBA" id="ARBA00004123"/>
    </source>
</evidence>
<dbReference type="STRING" id="765257.A0A0C9ZF86"/>
<dbReference type="InterPro" id="IPR015943">
    <property type="entry name" value="WD40/YVTN_repeat-like_dom_sf"/>
</dbReference>
<protein>
    <recommendedName>
        <fullName evidence="5">Nucleoporin Nup159/Nup146 N-terminal domain-containing protein</fullName>
    </recommendedName>
</protein>
<dbReference type="SUPFAM" id="SSF117289">
    <property type="entry name" value="Nucleoporin domain"/>
    <property type="match status" value="1"/>
</dbReference>
<evidence type="ECO:0000256" key="4">
    <source>
        <dbReference type="SAM" id="MobiDB-lite"/>
    </source>
</evidence>
<dbReference type="Pfam" id="PF16755">
    <property type="entry name" value="Beta-prop_NUP159_NUP214"/>
    <property type="match status" value="1"/>
</dbReference>
<feature type="compositionally biased region" description="Pro residues" evidence="4">
    <location>
        <begin position="495"/>
        <end position="513"/>
    </location>
</feature>
<feature type="domain" description="Nucleoporin Nup159/Nup146 N-terminal" evidence="5">
    <location>
        <begin position="56"/>
        <end position="404"/>
    </location>
</feature>
<dbReference type="AlphaFoldDB" id="A0A0C9ZF86"/>
<keyword evidence="7" id="KW-1185">Reference proteome</keyword>
<feature type="compositionally biased region" description="Polar residues" evidence="4">
    <location>
        <begin position="515"/>
        <end position="535"/>
    </location>
</feature>
<gene>
    <name evidence="6" type="ORF">PISMIDRAFT_24025</name>
</gene>
<feature type="region of interest" description="Disordered" evidence="4">
    <location>
        <begin position="457"/>
        <end position="535"/>
    </location>
</feature>
<dbReference type="EMBL" id="KN833755">
    <property type="protein sequence ID" value="KIK21122.1"/>
    <property type="molecule type" value="Genomic_DNA"/>
</dbReference>
<comment type="subcellular location">
    <subcellularLocation>
        <location evidence="1">Nucleus</location>
    </subcellularLocation>
</comment>
<reference evidence="6 7" key="1">
    <citation type="submission" date="2014-04" db="EMBL/GenBank/DDBJ databases">
        <authorList>
            <consortium name="DOE Joint Genome Institute"/>
            <person name="Kuo A."/>
            <person name="Kohler A."/>
            <person name="Costa M.D."/>
            <person name="Nagy L.G."/>
            <person name="Floudas D."/>
            <person name="Copeland A."/>
            <person name="Barry K.W."/>
            <person name="Cichocki N."/>
            <person name="Veneault-Fourrey C."/>
            <person name="LaButti K."/>
            <person name="Lindquist E.A."/>
            <person name="Lipzen A."/>
            <person name="Lundell T."/>
            <person name="Morin E."/>
            <person name="Murat C."/>
            <person name="Sun H."/>
            <person name="Tunlid A."/>
            <person name="Henrissat B."/>
            <person name="Grigoriev I.V."/>
            <person name="Hibbett D.S."/>
            <person name="Martin F."/>
            <person name="Nordberg H.P."/>
            <person name="Cantor M.N."/>
            <person name="Hua S.X."/>
        </authorList>
    </citation>
    <scope>NUCLEOTIDE SEQUENCE [LARGE SCALE GENOMIC DNA]</scope>
    <source>
        <strain evidence="6 7">441</strain>
    </source>
</reference>
<keyword evidence="3" id="KW-0539">Nucleus</keyword>
<feature type="region of interest" description="Disordered" evidence="4">
    <location>
        <begin position="1"/>
        <end position="20"/>
    </location>
</feature>
<name>A0A0C9ZF86_9AGAM</name>
<sequence length="644" mass="68574">MENVSTLQTSVVPRVQRTSSEPAEKDAQFLALRLLNKRTRVRLSPEPIDLSAAPGKLSLFAVANARGWFVAVTRDASGQSALILSPLSALNSAFASDTAEDEKPFAPQRRVPLRGPMAIMVTFAFNDSKLLVGLANNSIAVYEADHLCSPGDGQLAPVHTFPASPSVTLLSIHPNPEGLPELVAVLRDCSNSPGSLTVELLDVQKLVSAGGWIAGNSPSTVPTAISWSPKGKQLALGMQGGDIVTYNPVNTATPKCSIPHPPSTDGMSVISIHWLSTCSFHAIYAPVGKLAPDAEQAHFHVSLDSKANSVQDLKFNSPYFPFPALRPPGSFAVILKNWDPYKTILFLGDSTSSDIGVIGAITDGHNERWHNLSLEETSTPNLPLDKDQNDTVLIGQDLALTNTESYRHTTASGEPLDLPPPPIMYAYASDGTVLGWYLLNTSGSVYHAMVKETAATETTMSLEPPSSMKRAPSTDMQTTPSVSPSAPVSETTPFGRPPSTPHQPAVPVPPPPSGFTHQTSPFGTPSTSVFTQTPTFGQSSFDQLAASTPSAFSQASPPTFGSAAATTKLTARSSSCVSASASVDDQMRAKLRRVHPSPALEWDLMHAELFSVGFVGPPGCELSEHSELRHVKGFLVMMQATQRE</sequence>
<organism evidence="6 7">
    <name type="scientific">Pisolithus microcarpus 441</name>
    <dbReference type="NCBI Taxonomy" id="765257"/>
    <lineage>
        <taxon>Eukaryota</taxon>
        <taxon>Fungi</taxon>
        <taxon>Dikarya</taxon>
        <taxon>Basidiomycota</taxon>
        <taxon>Agaricomycotina</taxon>
        <taxon>Agaricomycetes</taxon>
        <taxon>Agaricomycetidae</taxon>
        <taxon>Boletales</taxon>
        <taxon>Sclerodermatineae</taxon>
        <taxon>Pisolithaceae</taxon>
        <taxon>Pisolithus</taxon>
    </lineage>
</organism>
<dbReference type="OrthoDB" id="248320at2759"/>
<evidence type="ECO:0000259" key="5">
    <source>
        <dbReference type="Pfam" id="PF16755"/>
    </source>
</evidence>
<accession>A0A0C9ZF86</accession>
<proteinExistence type="predicted"/>
<dbReference type="InterPro" id="IPR039462">
    <property type="entry name" value="Nup159/Nup146_N"/>
</dbReference>
<evidence type="ECO:0000256" key="2">
    <source>
        <dbReference type="ARBA" id="ARBA00022448"/>
    </source>
</evidence>
<dbReference type="Proteomes" id="UP000054018">
    <property type="component" value="Unassembled WGS sequence"/>
</dbReference>
<dbReference type="Gene3D" id="2.130.10.10">
    <property type="entry name" value="YVTN repeat-like/Quinoprotein amine dehydrogenase"/>
    <property type="match status" value="1"/>
</dbReference>
<dbReference type="HOGENOM" id="CLU_425206_0_0_1"/>